<dbReference type="InterPro" id="IPR036430">
    <property type="entry name" value="RNase_T2-like_sf"/>
</dbReference>
<reference evidence="3" key="1">
    <citation type="submission" date="2022-09" db="EMBL/GenBank/DDBJ databases">
        <title>Complete genome sequence of Pseudomonas promysalinigenes strain RL-WG26, a newly isolated PGPR with the potential for plant salinity stress alleviation.</title>
        <authorList>
            <person name="Ren L."/>
            <person name="Wang G."/>
            <person name="Hu H."/>
        </authorList>
    </citation>
    <scope>NUCLEOTIDE SEQUENCE</scope>
    <source>
        <strain evidence="3">RL-WG26</strain>
    </source>
</reference>
<dbReference type="InterPro" id="IPR033130">
    <property type="entry name" value="RNase_T2_His_AS_2"/>
</dbReference>
<evidence type="ECO:0000256" key="1">
    <source>
        <dbReference type="ARBA" id="ARBA00007469"/>
    </source>
</evidence>
<dbReference type="Proteomes" id="UP001064504">
    <property type="component" value="Chromosome"/>
</dbReference>
<evidence type="ECO:0000313" key="4">
    <source>
        <dbReference type="Proteomes" id="UP001064504"/>
    </source>
</evidence>
<proteinExistence type="inferred from homology"/>
<evidence type="ECO:0000313" key="3">
    <source>
        <dbReference type="EMBL" id="UXH42339.1"/>
    </source>
</evidence>
<organism evidence="3 4">
    <name type="scientific">Pseudomonas promysalinigenes</name>
    <dbReference type="NCBI Taxonomy" id="485898"/>
    <lineage>
        <taxon>Bacteria</taxon>
        <taxon>Pseudomonadati</taxon>
        <taxon>Pseudomonadota</taxon>
        <taxon>Gammaproteobacteria</taxon>
        <taxon>Pseudomonadales</taxon>
        <taxon>Pseudomonadaceae</taxon>
        <taxon>Pseudomonas</taxon>
    </lineage>
</organism>
<dbReference type="Gene3D" id="3.90.730.10">
    <property type="entry name" value="Ribonuclease T2-like"/>
    <property type="match status" value="1"/>
</dbReference>
<dbReference type="Pfam" id="PF00445">
    <property type="entry name" value="Ribonuclease_T2"/>
    <property type="match status" value="1"/>
</dbReference>
<dbReference type="PANTHER" id="PTHR11240">
    <property type="entry name" value="RIBONUCLEASE T2"/>
    <property type="match status" value="1"/>
</dbReference>
<keyword evidence="4" id="KW-1185">Reference proteome</keyword>
<evidence type="ECO:0000256" key="2">
    <source>
        <dbReference type="RuleBase" id="RU004328"/>
    </source>
</evidence>
<dbReference type="InterPro" id="IPR001568">
    <property type="entry name" value="RNase_T2-like"/>
</dbReference>
<dbReference type="EMBL" id="CP104557">
    <property type="protein sequence ID" value="UXH42339.1"/>
    <property type="molecule type" value="Genomic_DNA"/>
</dbReference>
<gene>
    <name evidence="3" type="ORF">N5C08_14790</name>
</gene>
<protein>
    <submittedName>
        <fullName evidence="3">T2 family ribonuclease</fullName>
    </submittedName>
</protein>
<comment type="similarity">
    <text evidence="1 2">Belongs to the RNase T2 family.</text>
</comment>
<accession>A0ABY6AW11</accession>
<name>A0ABY6AW11_9PSED</name>
<sequence>MTGGCDQVPQAFLTHGIWPYSASVGDRTNRHPQFCSTSPSCKGEACAMSESDMKHVLANEALRKLVTRDPEGMFAHEWRKHGTCSGKTVQRYFQDFVDLRKSVVIENPAEFDSMIGRATPFAKIRKVFPANTAFRCYRDHKGEQYLHEVFYLVDEGGHPYEQEKNLQIGVQCAEQDTWIPRGALRSGG</sequence>
<dbReference type="PROSITE" id="PS00531">
    <property type="entry name" value="RNASE_T2_2"/>
    <property type="match status" value="1"/>
</dbReference>
<dbReference type="PANTHER" id="PTHR11240:SF22">
    <property type="entry name" value="RIBONUCLEASE T2"/>
    <property type="match status" value="1"/>
</dbReference>
<dbReference type="SUPFAM" id="SSF55895">
    <property type="entry name" value="Ribonuclease Rh-like"/>
    <property type="match status" value="1"/>
</dbReference>